<keyword evidence="1" id="KW-0812">Transmembrane</keyword>
<organism evidence="2 3">
    <name type="scientific">Azospirillum melinis</name>
    <dbReference type="NCBI Taxonomy" id="328839"/>
    <lineage>
        <taxon>Bacteria</taxon>
        <taxon>Pseudomonadati</taxon>
        <taxon>Pseudomonadota</taxon>
        <taxon>Alphaproteobacteria</taxon>
        <taxon>Rhodospirillales</taxon>
        <taxon>Azospirillaceae</taxon>
        <taxon>Azospirillum</taxon>
    </lineage>
</organism>
<dbReference type="RefSeq" id="WP_174472871.1">
    <property type="nucleotide sequence ID" value="NZ_JAGINN010000020.1"/>
</dbReference>
<reference evidence="2 3" key="1">
    <citation type="submission" date="2019-10" db="EMBL/GenBank/DDBJ databases">
        <title>Genome sequence of Azospirillum melinis.</title>
        <authorList>
            <person name="Ambrosini A."/>
            <person name="Sant'Anna F.H."/>
            <person name="Cassan F.D."/>
            <person name="Souza E.M."/>
            <person name="Passaglia L.M.P."/>
        </authorList>
    </citation>
    <scope>NUCLEOTIDE SEQUENCE [LARGE SCALE GENOMIC DNA]</scope>
    <source>
        <strain evidence="2 3">TMCY0552</strain>
    </source>
</reference>
<sequence>MSFAEGYQRRLEATRHLEIVAAHLTAAYLPSVTVLTTAGVVAIYRDMLAELKAKPQSDTEAETTE</sequence>
<gene>
    <name evidence="2" type="ORF">GBZ48_21490</name>
</gene>
<protein>
    <submittedName>
        <fullName evidence="2">Uncharacterized protein</fullName>
    </submittedName>
</protein>
<evidence type="ECO:0000313" key="3">
    <source>
        <dbReference type="Proteomes" id="UP000605086"/>
    </source>
</evidence>
<keyword evidence="1" id="KW-0472">Membrane</keyword>
<proteinExistence type="predicted"/>
<comment type="caution">
    <text evidence="2">The sequence shown here is derived from an EMBL/GenBank/DDBJ whole genome shotgun (WGS) entry which is preliminary data.</text>
</comment>
<feature type="transmembrane region" description="Helical" evidence="1">
    <location>
        <begin position="20"/>
        <end position="44"/>
    </location>
</feature>
<accession>A0ABX2KH92</accession>
<keyword evidence="3" id="KW-1185">Reference proteome</keyword>
<evidence type="ECO:0000256" key="1">
    <source>
        <dbReference type="SAM" id="Phobius"/>
    </source>
</evidence>
<dbReference type="Proteomes" id="UP000605086">
    <property type="component" value="Unassembled WGS sequence"/>
</dbReference>
<dbReference type="EMBL" id="WHOS01000031">
    <property type="protein sequence ID" value="NUB01831.1"/>
    <property type="molecule type" value="Genomic_DNA"/>
</dbReference>
<evidence type="ECO:0000313" key="2">
    <source>
        <dbReference type="EMBL" id="NUB01831.1"/>
    </source>
</evidence>
<name>A0ABX2KH92_9PROT</name>
<keyword evidence="1" id="KW-1133">Transmembrane helix</keyword>